<feature type="transmembrane region" description="Helical" evidence="6">
    <location>
        <begin position="31"/>
        <end position="54"/>
    </location>
</feature>
<evidence type="ECO:0000256" key="6">
    <source>
        <dbReference type="SAM" id="Phobius"/>
    </source>
</evidence>
<keyword evidence="8" id="KW-1185">Reference proteome</keyword>
<proteinExistence type="inferred from homology"/>
<dbReference type="PANTHER" id="PTHR19282">
    <property type="entry name" value="TETRASPANIN"/>
    <property type="match status" value="1"/>
</dbReference>
<dbReference type="EMBL" id="JAPWTK010000653">
    <property type="protein sequence ID" value="KAJ8937430.1"/>
    <property type="molecule type" value="Genomic_DNA"/>
</dbReference>
<organism evidence="7 8">
    <name type="scientific">Aromia moschata</name>
    <dbReference type="NCBI Taxonomy" id="1265417"/>
    <lineage>
        <taxon>Eukaryota</taxon>
        <taxon>Metazoa</taxon>
        <taxon>Ecdysozoa</taxon>
        <taxon>Arthropoda</taxon>
        <taxon>Hexapoda</taxon>
        <taxon>Insecta</taxon>
        <taxon>Pterygota</taxon>
        <taxon>Neoptera</taxon>
        <taxon>Endopterygota</taxon>
        <taxon>Coleoptera</taxon>
        <taxon>Polyphaga</taxon>
        <taxon>Cucujiformia</taxon>
        <taxon>Chrysomeloidea</taxon>
        <taxon>Cerambycidae</taxon>
        <taxon>Cerambycinae</taxon>
        <taxon>Callichromatini</taxon>
        <taxon>Aromia</taxon>
    </lineage>
</organism>
<dbReference type="CDD" id="cd03127">
    <property type="entry name" value="tetraspanin_LEL"/>
    <property type="match status" value="1"/>
</dbReference>
<dbReference type="PANTHER" id="PTHR19282:SF28">
    <property type="entry name" value="TETRASPANIN"/>
    <property type="match status" value="1"/>
</dbReference>
<evidence type="ECO:0008006" key="9">
    <source>
        <dbReference type="Google" id="ProtNLM"/>
    </source>
</evidence>
<dbReference type="Pfam" id="PF00335">
    <property type="entry name" value="Tetraspanin"/>
    <property type="match status" value="1"/>
</dbReference>
<dbReference type="InterPro" id="IPR008952">
    <property type="entry name" value="Tetraspanin_EC2_sf"/>
</dbReference>
<name>A0AAV8XFU2_9CUCU</name>
<dbReference type="Gene3D" id="1.10.1450.10">
    <property type="entry name" value="Tetraspanin"/>
    <property type="match status" value="1"/>
</dbReference>
<dbReference type="InterPro" id="IPR018499">
    <property type="entry name" value="Tetraspanin/Peripherin"/>
</dbReference>
<evidence type="ECO:0000313" key="8">
    <source>
        <dbReference type="Proteomes" id="UP001162162"/>
    </source>
</evidence>
<dbReference type="PRINTS" id="PR00259">
    <property type="entry name" value="TMFOUR"/>
</dbReference>
<comment type="similarity">
    <text evidence="2">Belongs to the tetraspanin (TM4SF) family.</text>
</comment>
<feature type="transmembrane region" description="Helical" evidence="6">
    <location>
        <begin position="92"/>
        <end position="112"/>
    </location>
</feature>
<evidence type="ECO:0000256" key="3">
    <source>
        <dbReference type="ARBA" id="ARBA00022692"/>
    </source>
</evidence>
<evidence type="ECO:0000256" key="5">
    <source>
        <dbReference type="ARBA" id="ARBA00023136"/>
    </source>
</evidence>
<feature type="transmembrane region" description="Helical" evidence="6">
    <location>
        <begin position="214"/>
        <end position="239"/>
    </location>
</feature>
<protein>
    <recommendedName>
        <fullName evidence="9">Tetraspanin</fullName>
    </recommendedName>
</protein>
<dbReference type="AlphaFoldDB" id="A0AAV8XFU2"/>
<dbReference type="SUPFAM" id="SSF48652">
    <property type="entry name" value="Tetraspanin"/>
    <property type="match status" value="1"/>
</dbReference>
<dbReference type="InterPro" id="IPR018503">
    <property type="entry name" value="Tetraspanin_CS"/>
</dbReference>
<dbReference type="PROSITE" id="PS00421">
    <property type="entry name" value="TM4_1"/>
    <property type="match status" value="1"/>
</dbReference>
<keyword evidence="3 6" id="KW-0812">Transmembrane</keyword>
<sequence length="285" mass="32103">MVGFLLISIGSTVKAIYSDFEEFMADHYYSASNLAIAIGISYFFVALFGCIGAIKESVCLVNTCAMANNNNSHSFPAQIPERDLRGYSSDTLFSLLCILVLEISVSIAAYVMRGNVEETIERNMRQSMNEYNNIYTQYTWNATQYNLRCCGVDGPTDWNEFAEEYNLTFVLGNDNETEYYIPETCCTNENCESEENIYQFGCVNRITYIVSECALLLAVGALCVSFIQLLGVTFSHLLARSIRRLKTQIVVARMERRQHIYEQLAKSGNNEKVAPVLYTPTSSEA</sequence>
<evidence type="ECO:0000256" key="4">
    <source>
        <dbReference type="ARBA" id="ARBA00022989"/>
    </source>
</evidence>
<comment type="subcellular location">
    <subcellularLocation>
        <location evidence="1">Membrane</location>
        <topology evidence="1">Multi-pass membrane protein</topology>
    </subcellularLocation>
</comment>
<evidence type="ECO:0000256" key="2">
    <source>
        <dbReference type="ARBA" id="ARBA00006840"/>
    </source>
</evidence>
<dbReference type="GO" id="GO:0005886">
    <property type="term" value="C:plasma membrane"/>
    <property type="evidence" value="ECO:0007669"/>
    <property type="project" value="TreeGrafter"/>
</dbReference>
<dbReference type="Proteomes" id="UP001162162">
    <property type="component" value="Unassembled WGS sequence"/>
</dbReference>
<reference evidence="7" key="1">
    <citation type="journal article" date="2023" name="Insect Mol. Biol.">
        <title>Genome sequencing provides insights into the evolution of gene families encoding plant cell wall-degrading enzymes in longhorned beetles.</title>
        <authorList>
            <person name="Shin N.R."/>
            <person name="Okamura Y."/>
            <person name="Kirsch R."/>
            <person name="Pauchet Y."/>
        </authorList>
    </citation>
    <scope>NUCLEOTIDE SEQUENCE</scope>
    <source>
        <strain evidence="7">AMC_N1</strain>
    </source>
</reference>
<keyword evidence="4 6" id="KW-1133">Transmembrane helix</keyword>
<gene>
    <name evidence="7" type="ORF">NQ318_000099</name>
</gene>
<comment type="caution">
    <text evidence="7">The sequence shown here is derived from an EMBL/GenBank/DDBJ whole genome shotgun (WGS) entry which is preliminary data.</text>
</comment>
<accession>A0AAV8XFU2</accession>
<keyword evidence="5 6" id="KW-0472">Membrane</keyword>
<evidence type="ECO:0000313" key="7">
    <source>
        <dbReference type="EMBL" id="KAJ8937430.1"/>
    </source>
</evidence>
<evidence type="ECO:0000256" key="1">
    <source>
        <dbReference type="ARBA" id="ARBA00004141"/>
    </source>
</evidence>